<evidence type="ECO:0000313" key="2">
    <source>
        <dbReference type="Proteomes" id="UP001331515"/>
    </source>
</evidence>
<dbReference type="EMBL" id="JAURVH010001516">
    <property type="protein sequence ID" value="KAK5930765.1"/>
    <property type="molecule type" value="Genomic_DNA"/>
</dbReference>
<protein>
    <submittedName>
        <fullName evidence="1">Uncharacterized protein</fullName>
    </submittedName>
</protein>
<accession>A0AAN8E382</accession>
<dbReference type="AlphaFoldDB" id="A0AAN8E382"/>
<evidence type="ECO:0000313" key="1">
    <source>
        <dbReference type="EMBL" id="KAK5930765.1"/>
    </source>
</evidence>
<name>A0AAN8E382_CHAGU</name>
<comment type="caution">
    <text evidence="1">The sequence shown here is derived from an EMBL/GenBank/DDBJ whole genome shotgun (WGS) entry which is preliminary data.</text>
</comment>
<sequence length="67" mass="7627">MNFAYLILSLCSSFPLIPQSLVSARLSRYLLPVTSQFIMKWPSSNFGRISSARLRSRSLFAARMGHF</sequence>
<gene>
    <name evidence="1" type="ORF">CgunFtcFv8_026978</name>
</gene>
<keyword evidence="2" id="KW-1185">Reference proteome</keyword>
<dbReference type="Proteomes" id="UP001331515">
    <property type="component" value="Unassembled WGS sequence"/>
</dbReference>
<proteinExistence type="predicted"/>
<organism evidence="1 2">
    <name type="scientific">Champsocephalus gunnari</name>
    <name type="common">Mackerel icefish</name>
    <dbReference type="NCBI Taxonomy" id="52237"/>
    <lineage>
        <taxon>Eukaryota</taxon>
        <taxon>Metazoa</taxon>
        <taxon>Chordata</taxon>
        <taxon>Craniata</taxon>
        <taxon>Vertebrata</taxon>
        <taxon>Euteleostomi</taxon>
        <taxon>Actinopterygii</taxon>
        <taxon>Neopterygii</taxon>
        <taxon>Teleostei</taxon>
        <taxon>Neoteleostei</taxon>
        <taxon>Acanthomorphata</taxon>
        <taxon>Eupercaria</taxon>
        <taxon>Perciformes</taxon>
        <taxon>Notothenioidei</taxon>
        <taxon>Channichthyidae</taxon>
        <taxon>Champsocephalus</taxon>
    </lineage>
</organism>
<reference evidence="1 2" key="1">
    <citation type="journal article" date="2023" name="Mol. Biol. Evol.">
        <title>Genomics of Secondarily Temperate Adaptation in the Only Non-Antarctic Icefish.</title>
        <authorList>
            <person name="Rivera-Colon A.G."/>
            <person name="Rayamajhi N."/>
            <person name="Minhas B.F."/>
            <person name="Madrigal G."/>
            <person name="Bilyk K.T."/>
            <person name="Yoon V."/>
            <person name="Hune M."/>
            <person name="Gregory S."/>
            <person name="Cheng C.H.C."/>
            <person name="Catchen J.M."/>
        </authorList>
    </citation>
    <scope>NUCLEOTIDE SEQUENCE [LARGE SCALE GENOMIC DNA]</scope>
    <source>
        <tissue evidence="1">White muscle</tissue>
    </source>
</reference>